<dbReference type="OrthoDB" id="41771at2759"/>
<dbReference type="AlphaFoldDB" id="A0A1V9Z2A9"/>
<evidence type="ECO:0000313" key="3">
    <source>
        <dbReference type="EMBL" id="OQR92165.1"/>
    </source>
</evidence>
<dbReference type="InterPro" id="IPR011009">
    <property type="entry name" value="Kinase-like_dom_sf"/>
</dbReference>
<keyword evidence="4" id="KW-1185">Reference proteome</keyword>
<dbReference type="STRING" id="1202772.A0A1V9Z2A9"/>
<dbReference type="SUPFAM" id="SSF56112">
    <property type="entry name" value="Protein kinase-like (PK-like)"/>
    <property type="match status" value="1"/>
</dbReference>
<dbReference type="Gene3D" id="1.10.510.10">
    <property type="entry name" value="Transferase(Phosphotransferase) domain 1"/>
    <property type="match status" value="1"/>
</dbReference>
<dbReference type="GO" id="GO:0005524">
    <property type="term" value="F:ATP binding"/>
    <property type="evidence" value="ECO:0007669"/>
    <property type="project" value="InterPro"/>
</dbReference>
<dbReference type="PANTHER" id="PTHR44329:SF289">
    <property type="entry name" value="SERINE_THREONINE-PROTEIN KINASE VIK"/>
    <property type="match status" value="1"/>
</dbReference>
<evidence type="ECO:0000259" key="2">
    <source>
        <dbReference type="PROSITE" id="PS50011"/>
    </source>
</evidence>
<evidence type="ECO:0000256" key="1">
    <source>
        <dbReference type="SAM" id="SignalP"/>
    </source>
</evidence>
<gene>
    <name evidence="3" type="ORF">ACHHYP_04004</name>
</gene>
<comment type="caution">
    <text evidence="3">The sequence shown here is derived from an EMBL/GenBank/DDBJ whole genome shotgun (WGS) entry which is preliminary data.</text>
</comment>
<proteinExistence type="predicted"/>
<evidence type="ECO:0000313" key="4">
    <source>
        <dbReference type="Proteomes" id="UP000243579"/>
    </source>
</evidence>
<feature type="domain" description="Protein kinase" evidence="2">
    <location>
        <begin position="89"/>
        <end position="347"/>
    </location>
</feature>
<dbReference type="Gene3D" id="3.30.200.20">
    <property type="entry name" value="Phosphorylase Kinase, domain 1"/>
    <property type="match status" value="1"/>
</dbReference>
<keyword evidence="3" id="KW-0418">Kinase</keyword>
<dbReference type="InterPro" id="IPR001245">
    <property type="entry name" value="Ser-Thr/Tyr_kinase_cat_dom"/>
</dbReference>
<dbReference type="Pfam" id="PF07714">
    <property type="entry name" value="PK_Tyr_Ser-Thr"/>
    <property type="match status" value="1"/>
</dbReference>
<sequence length="370" mass="41454">MRRDSAFLILCGFSLASLFALHMALTPGAGVASHLLRQREVVAPAVRDHVASLLERARKPRKKRCGFGAAISGMDPFDLPLHCGNMHTLKLGEKLGEGFWRGVYNATWQGKAVAVKIVHEVHHYKANIVERHVEEAAVLYSLRHASHVARLMGWCNSTLVVEYFPHNLEEMLFDTSYGPWTTKQKLTLCLEAAKGVAEIHAVHAVHADIQPRQFLVDPATRKLYLNDLNRMRFGGPDANGSTCSFTIGLAKGVWRAPEEYRFESLGKPLDIFSLAMVFWTIEARHAPHNNITRNQVYEQVPEGLRPDEGIVQRYPPAMQDLIHEMWADAPMARPSAAAVVARLEAIVAETPDEFEDGNGVLAQRQRCRRQ</sequence>
<keyword evidence="3" id="KW-0808">Transferase</keyword>
<dbReference type="InterPro" id="IPR000719">
    <property type="entry name" value="Prot_kinase_dom"/>
</dbReference>
<feature type="chain" id="PRO_5012664182" evidence="1">
    <location>
        <begin position="25"/>
        <end position="370"/>
    </location>
</feature>
<dbReference type="InterPro" id="IPR051681">
    <property type="entry name" value="Ser/Thr_Kinases-Pseudokinases"/>
</dbReference>
<dbReference type="Proteomes" id="UP000243579">
    <property type="component" value="Unassembled WGS sequence"/>
</dbReference>
<dbReference type="EMBL" id="JNBR01000478">
    <property type="protein sequence ID" value="OQR92165.1"/>
    <property type="molecule type" value="Genomic_DNA"/>
</dbReference>
<organism evidence="3 4">
    <name type="scientific">Achlya hypogyna</name>
    <name type="common">Oomycete</name>
    <name type="synonym">Protoachlya hypogyna</name>
    <dbReference type="NCBI Taxonomy" id="1202772"/>
    <lineage>
        <taxon>Eukaryota</taxon>
        <taxon>Sar</taxon>
        <taxon>Stramenopiles</taxon>
        <taxon>Oomycota</taxon>
        <taxon>Saprolegniomycetes</taxon>
        <taxon>Saprolegniales</taxon>
        <taxon>Achlyaceae</taxon>
        <taxon>Achlya</taxon>
    </lineage>
</organism>
<keyword evidence="1" id="KW-0732">Signal</keyword>
<feature type="signal peptide" evidence="1">
    <location>
        <begin position="1"/>
        <end position="24"/>
    </location>
</feature>
<reference evidence="3 4" key="1">
    <citation type="journal article" date="2014" name="Genome Biol. Evol.">
        <title>The secreted proteins of Achlya hypogyna and Thraustotheca clavata identify the ancestral oomycete secretome and reveal gene acquisitions by horizontal gene transfer.</title>
        <authorList>
            <person name="Misner I."/>
            <person name="Blouin N."/>
            <person name="Leonard G."/>
            <person name="Richards T.A."/>
            <person name="Lane C.E."/>
        </authorList>
    </citation>
    <scope>NUCLEOTIDE SEQUENCE [LARGE SCALE GENOMIC DNA]</scope>
    <source>
        <strain evidence="3 4">ATCC 48635</strain>
    </source>
</reference>
<dbReference type="PROSITE" id="PS50011">
    <property type="entry name" value="PROTEIN_KINASE_DOM"/>
    <property type="match status" value="1"/>
</dbReference>
<dbReference type="PANTHER" id="PTHR44329">
    <property type="entry name" value="SERINE/THREONINE-PROTEIN KINASE TNNI3K-RELATED"/>
    <property type="match status" value="1"/>
</dbReference>
<accession>A0A1V9Z2A9</accession>
<dbReference type="GO" id="GO:0004674">
    <property type="term" value="F:protein serine/threonine kinase activity"/>
    <property type="evidence" value="ECO:0007669"/>
    <property type="project" value="TreeGrafter"/>
</dbReference>
<name>A0A1V9Z2A9_ACHHY</name>
<protein>
    <submittedName>
        <fullName evidence="3">Protein kinase</fullName>
    </submittedName>
</protein>